<evidence type="ECO:0000313" key="2">
    <source>
        <dbReference type="EMBL" id="KAG8460330.1"/>
    </source>
</evidence>
<gene>
    <name evidence="2" type="ORF">KFE25_011821</name>
</gene>
<keyword evidence="3" id="KW-1185">Reference proteome</keyword>
<feature type="compositionally biased region" description="Basic and acidic residues" evidence="1">
    <location>
        <begin position="104"/>
        <end position="120"/>
    </location>
</feature>
<dbReference type="Proteomes" id="UP000751190">
    <property type="component" value="Unassembled WGS sequence"/>
</dbReference>
<protein>
    <submittedName>
        <fullName evidence="2">Uncharacterized protein</fullName>
    </submittedName>
</protein>
<evidence type="ECO:0000256" key="1">
    <source>
        <dbReference type="SAM" id="MobiDB-lite"/>
    </source>
</evidence>
<dbReference type="EMBL" id="JAGTXO010000033">
    <property type="protein sequence ID" value="KAG8460330.1"/>
    <property type="molecule type" value="Genomic_DNA"/>
</dbReference>
<sequence>MGAPSLQEPQQAQAGQMVLMPQPGQVPIMGQMPMGQMPMMPQMQMMTPMGPMGAMMHVQMPPHCGGVQCGGAQPMMCCGARPVFSFCAQVQPQMQPQTPPHAQDGADPHMRTQPFARERDDGDEPFTHARCTRSDTCVQQNGHRGRCSLQARAGGEDLVQIVHQIREMQAKVDAIKADRDRLRNEVTTLHTKLSKTCTFLGMLVRSKRSTRSPTNVTADECQHELERISFDCLQLDASEKREQFFASLAFLESGSDGVNAKPDEERRADIQTYRRQFEHEMVRTRALHKAAAAANAEEMMPFMMAVTSPSLSLTEPCRPAVHRSQPSPRSRGF</sequence>
<name>A0A8J5XKD4_DIALT</name>
<reference evidence="2" key="1">
    <citation type="submission" date="2021-05" db="EMBL/GenBank/DDBJ databases">
        <title>The genome of the haptophyte Pavlova lutheri (Diacronema luteri, Pavlovales) - a model for lipid biosynthesis in eukaryotic algae.</title>
        <authorList>
            <person name="Hulatt C.J."/>
            <person name="Posewitz M.C."/>
        </authorList>
    </citation>
    <scope>NUCLEOTIDE SEQUENCE</scope>
    <source>
        <strain evidence="2">NIVA-4/92</strain>
    </source>
</reference>
<comment type="caution">
    <text evidence="2">The sequence shown here is derived from an EMBL/GenBank/DDBJ whole genome shotgun (WGS) entry which is preliminary data.</text>
</comment>
<evidence type="ECO:0000313" key="3">
    <source>
        <dbReference type="Proteomes" id="UP000751190"/>
    </source>
</evidence>
<accession>A0A8J5XKD4</accession>
<feature type="region of interest" description="Disordered" evidence="1">
    <location>
        <begin position="95"/>
        <end position="127"/>
    </location>
</feature>
<proteinExistence type="predicted"/>
<organism evidence="2 3">
    <name type="scientific">Diacronema lutheri</name>
    <name type="common">Unicellular marine alga</name>
    <name type="synonym">Monochrysis lutheri</name>
    <dbReference type="NCBI Taxonomy" id="2081491"/>
    <lineage>
        <taxon>Eukaryota</taxon>
        <taxon>Haptista</taxon>
        <taxon>Haptophyta</taxon>
        <taxon>Pavlovophyceae</taxon>
        <taxon>Pavlovales</taxon>
        <taxon>Pavlovaceae</taxon>
        <taxon>Diacronema</taxon>
    </lineage>
</organism>
<dbReference type="AlphaFoldDB" id="A0A8J5XKD4"/>